<dbReference type="Proteomes" id="UP001239111">
    <property type="component" value="Chromosome 3"/>
</dbReference>
<organism evidence="1 2">
    <name type="scientific">Eretmocerus hayati</name>
    <dbReference type="NCBI Taxonomy" id="131215"/>
    <lineage>
        <taxon>Eukaryota</taxon>
        <taxon>Metazoa</taxon>
        <taxon>Ecdysozoa</taxon>
        <taxon>Arthropoda</taxon>
        <taxon>Hexapoda</taxon>
        <taxon>Insecta</taxon>
        <taxon>Pterygota</taxon>
        <taxon>Neoptera</taxon>
        <taxon>Endopterygota</taxon>
        <taxon>Hymenoptera</taxon>
        <taxon>Apocrita</taxon>
        <taxon>Proctotrupomorpha</taxon>
        <taxon>Chalcidoidea</taxon>
        <taxon>Aphelinidae</taxon>
        <taxon>Aphelininae</taxon>
        <taxon>Eretmocerus</taxon>
    </lineage>
</organism>
<gene>
    <name evidence="1" type="ORF">QAD02_000230</name>
</gene>
<dbReference type="EMBL" id="CM056743">
    <property type="protein sequence ID" value="KAJ8668971.1"/>
    <property type="molecule type" value="Genomic_DNA"/>
</dbReference>
<reference evidence="1" key="1">
    <citation type="submission" date="2023-04" db="EMBL/GenBank/DDBJ databases">
        <title>A chromosome-level genome assembly of the parasitoid wasp Eretmocerus hayati.</title>
        <authorList>
            <person name="Zhong Y."/>
            <person name="Liu S."/>
            <person name="Liu Y."/>
        </authorList>
    </citation>
    <scope>NUCLEOTIDE SEQUENCE</scope>
    <source>
        <strain evidence="1">ZJU_SS_LIU_2023</strain>
    </source>
</reference>
<sequence>MTKNCAKNCIRQLDKGLAVNQVIEANDVASDGPSMLRQQPNDPFDASSMEEAFVDSFVNSISPVPESGFSPVEIGILAEQDVGFLLFTSSKQHDPVVLKIGDRTLLRSSNFSHDRPTKIIVHGWSDSGSTPWLHDMRKSYLISGGYNVIIVDWASGASKDYLVSSRMTRQVGDYIAQMIEFLLKEGYLTSMDQVHILGHSLGAQAAGFAGSKLSGEIGRITGMDPARPEFEAPLLRELKDRLDSSDAKFVDVIHTCAGTVGFVRPVGHVDFYPNGGSFRQPGCPILMTQYCSHARSHQFMTESILNTMGFPALQCDGWREFQSHKCILGANRIVFMGERLDPAARGVYFLATNAEPPYGKGQL</sequence>
<name>A0ACC2NDJ8_9HYME</name>
<proteinExistence type="predicted"/>
<evidence type="ECO:0000313" key="2">
    <source>
        <dbReference type="Proteomes" id="UP001239111"/>
    </source>
</evidence>
<comment type="caution">
    <text evidence="1">The sequence shown here is derived from an EMBL/GenBank/DDBJ whole genome shotgun (WGS) entry which is preliminary data.</text>
</comment>
<protein>
    <submittedName>
        <fullName evidence="1">Uncharacterized protein</fullName>
    </submittedName>
</protein>
<evidence type="ECO:0000313" key="1">
    <source>
        <dbReference type="EMBL" id="KAJ8668971.1"/>
    </source>
</evidence>
<accession>A0ACC2NDJ8</accession>
<keyword evidence="2" id="KW-1185">Reference proteome</keyword>